<feature type="domain" description="DUF6604" evidence="1">
    <location>
        <begin position="12"/>
        <end position="230"/>
    </location>
</feature>
<protein>
    <recommendedName>
        <fullName evidence="1">DUF6604 domain-containing protein</fullName>
    </recommendedName>
</protein>
<dbReference type="RefSeq" id="XP_007841541.1">
    <property type="nucleotide sequence ID" value="XM_007843350.1"/>
</dbReference>
<dbReference type="STRING" id="1229662.W3WIX0"/>
<evidence type="ECO:0000259" key="1">
    <source>
        <dbReference type="Pfam" id="PF20253"/>
    </source>
</evidence>
<dbReference type="AlphaFoldDB" id="W3WIX0"/>
<name>W3WIX0_PESFW</name>
<dbReference type="GeneID" id="19279782"/>
<dbReference type="HOGENOM" id="CLU_008976_0_0_1"/>
<evidence type="ECO:0000313" key="2">
    <source>
        <dbReference type="EMBL" id="ETS73823.1"/>
    </source>
</evidence>
<sequence length="763" mass="87268">MLPRHQLNAYRLYKHLTKRITDWLVPTAKAHGYPGDLGYAKEDKKGSIPTNRIRGWTYSISTQDYIRLAEWIAEAQIPVPSWIDLALGDLIESRKEFSREYARHQAEKDVLADQKHAHFVQVLEIIRQILRPLVQTPSESAVESAATGNTPCERPEQVTNNATIHKTESSGTQDDVVRTAMAGIAVLSTFRDTIIRIWLDYQKDKIGLAAAAISTNTAIEAARQEMDKFVPEMETNGGIFRIMSQIFDKQASAIACGEKHLGPSGVDFLHCPYCGDGLYELGRESFYFVTRELFSMVERFKEKASFMGTEDEYHQYFARSDRPTKTAYEKHKKDRAIMAVVLDDLFHVTRLQNYPVKDEMIRGMIALSETGQIPFYLIFAIQIHLDIHDFLGEGVIWAFQTLQVHATNIQGDLKAQLQLHQEGGMNHEIPSKEVRAQMDMIDMVLTDPVYEFKTQTLRDRGMEIPQTIERNRILEMSPVLSGLILFRIRLEYRRASLVGHSFGAIASAIHLHNALQSEKLFTAEWQDMDVARKILGDSVVFDGDAPIDPSHYLRKFEAQFGRKAQNLAGSNSVESRKCMREIKLENQLPVSSKFVDRYVNLTEQSLLTIDSAEIILGFGNHGIAQYTPTERGTGARTRGQVFARGKKLREPLIYQIAVSLTNEWDEIAYPWMRLYCSSWDFLKWVHERCHVDLRDRFGPGFTAHMEKESGFIYMNRYIFAALVDGNQEVRRHVADGTLDFYSRSQDHLFMQQDGCFGPPNRYI</sequence>
<dbReference type="Proteomes" id="UP000030651">
    <property type="component" value="Unassembled WGS sequence"/>
</dbReference>
<evidence type="ECO:0000313" key="3">
    <source>
        <dbReference type="Proteomes" id="UP000030651"/>
    </source>
</evidence>
<reference evidence="3" key="1">
    <citation type="journal article" date="2015" name="BMC Genomics">
        <title>Genomic and transcriptomic analysis of the endophytic fungus Pestalotiopsis fici reveals its lifestyle and high potential for synthesis of natural products.</title>
        <authorList>
            <person name="Wang X."/>
            <person name="Zhang X."/>
            <person name="Liu L."/>
            <person name="Xiang M."/>
            <person name="Wang W."/>
            <person name="Sun X."/>
            <person name="Che Y."/>
            <person name="Guo L."/>
            <person name="Liu G."/>
            <person name="Guo L."/>
            <person name="Wang C."/>
            <person name="Yin W.B."/>
            <person name="Stadler M."/>
            <person name="Zhang X."/>
            <person name="Liu X."/>
        </authorList>
    </citation>
    <scope>NUCLEOTIDE SEQUENCE [LARGE SCALE GENOMIC DNA]</scope>
    <source>
        <strain evidence="3">W106-1 / CGMCC3.15140</strain>
    </source>
</reference>
<dbReference type="InterPro" id="IPR046539">
    <property type="entry name" value="DUF6604"/>
</dbReference>
<organism evidence="2 3">
    <name type="scientific">Pestalotiopsis fici (strain W106-1 / CGMCC3.15140)</name>
    <dbReference type="NCBI Taxonomy" id="1229662"/>
    <lineage>
        <taxon>Eukaryota</taxon>
        <taxon>Fungi</taxon>
        <taxon>Dikarya</taxon>
        <taxon>Ascomycota</taxon>
        <taxon>Pezizomycotina</taxon>
        <taxon>Sordariomycetes</taxon>
        <taxon>Xylariomycetidae</taxon>
        <taxon>Amphisphaeriales</taxon>
        <taxon>Sporocadaceae</taxon>
        <taxon>Pestalotiopsis</taxon>
    </lineage>
</organism>
<dbReference type="InParanoid" id="W3WIX0"/>
<gene>
    <name evidence="2" type="ORF">PFICI_14769</name>
</gene>
<dbReference type="eggNOG" id="ENOG502RZSK">
    <property type="taxonomic scope" value="Eukaryota"/>
</dbReference>
<proteinExistence type="predicted"/>
<dbReference type="PANTHER" id="PTHR38795">
    <property type="entry name" value="DUF6604 DOMAIN-CONTAINING PROTEIN"/>
    <property type="match status" value="1"/>
</dbReference>
<accession>W3WIX0</accession>
<dbReference type="KEGG" id="pfy:PFICI_14769"/>
<dbReference type="Pfam" id="PF20253">
    <property type="entry name" value="DUF6604"/>
    <property type="match status" value="1"/>
</dbReference>
<dbReference type="PANTHER" id="PTHR38795:SF1">
    <property type="entry name" value="DUF6604 DOMAIN-CONTAINING PROTEIN"/>
    <property type="match status" value="1"/>
</dbReference>
<dbReference type="EMBL" id="KI912121">
    <property type="protein sequence ID" value="ETS73823.1"/>
    <property type="molecule type" value="Genomic_DNA"/>
</dbReference>
<keyword evidence="3" id="KW-1185">Reference proteome</keyword>
<dbReference type="OrthoDB" id="5238236at2759"/>